<name>K2RBE3_MACPH</name>
<evidence type="ECO:0000313" key="2">
    <source>
        <dbReference type="Proteomes" id="UP000007129"/>
    </source>
</evidence>
<reference evidence="1 2" key="1">
    <citation type="journal article" date="2012" name="BMC Genomics">
        <title>Tools to kill: Genome of one of the most destructive plant pathogenic fungi Macrophomina phaseolina.</title>
        <authorList>
            <person name="Islam M.S."/>
            <person name="Haque M.S."/>
            <person name="Islam M.M."/>
            <person name="Emdad E.M."/>
            <person name="Halim A."/>
            <person name="Hossen Q.M.M."/>
            <person name="Hossain M.Z."/>
            <person name="Ahmed B."/>
            <person name="Rahim S."/>
            <person name="Rahman M.S."/>
            <person name="Alam M.M."/>
            <person name="Hou S."/>
            <person name="Wan X."/>
            <person name="Saito J.A."/>
            <person name="Alam M."/>
        </authorList>
    </citation>
    <scope>NUCLEOTIDE SEQUENCE [LARGE SCALE GENOMIC DNA]</scope>
    <source>
        <strain evidence="1 2">MS6</strain>
    </source>
</reference>
<dbReference type="EMBL" id="AHHD01000466">
    <property type="protein sequence ID" value="EKG11873.1"/>
    <property type="molecule type" value="Genomic_DNA"/>
</dbReference>
<comment type="caution">
    <text evidence="1">The sequence shown here is derived from an EMBL/GenBank/DDBJ whole genome shotgun (WGS) entry which is preliminary data.</text>
</comment>
<gene>
    <name evidence="1" type="ORF">MPH_11010</name>
</gene>
<dbReference type="Proteomes" id="UP000007129">
    <property type="component" value="Unassembled WGS sequence"/>
</dbReference>
<organism evidence="1 2">
    <name type="scientific">Macrophomina phaseolina (strain MS6)</name>
    <name type="common">Charcoal rot fungus</name>
    <dbReference type="NCBI Taxonomy" id="1126212"/>
    <lineage>
        <taxon>Eukaryota</taxon>
        <taxon>Fungi</taxon>
        <taxon>Dikarya</taxon>
        <taxon>Ascomycota</taxon>
        <taxon>Pezizomycotina</taxon>
        <taxon>Dothideomycetes</taxon>
        <taxon>Dothideomycetes incertae sedis</taxon>
        <taxon>Botryosphaeriales</taxon>
        <taxon>Botryosphaeriaceae</taxon>
        <taxon>Macrophomina</taxon>
    </lineage>
</organism>
<sequence length="127" mass="14184">MERFTCALNSLWTYPTLRMAITRADGLLNGLPRSSVMPASSYREPSSHVRKIPLASLKSVIRVPHSSCWQGHNDMAVLVPKNQHKYSGMASMLLQWFETAFSGTRSGICSEKERAQDAVVLKVTACW</sequence>
<dbReference type="HOGENOM" id="CLU_1970967_0_0_1"/>
<dbReference type="VEuPathDB" id="FungiDB:MPH_11010"/>
<dbReference type="AlphaFoldDB" id="K2RBE3"/>
<dbReference type="InParanoid" id="K2RBE3"/>
<evidence type="ECO:0000313" key="1">
    <source>
        <dbReference type="EMBL" id="EKG11873.1"/>
    </source>
</evidence>
<protein>
    <submittedName>
        <fullName evidence="1">Uncharacterized protein</fullName>
    </submittedName>
</protein>
<accession>K2RBE3</accession>
<proteinExistence type="predicted"/>